<dbReference type="EMBL" id="DTMZ01000015">
    <property type="protein sequence ID" value="HGD12684.1"/>
    <property type="molecule type" value="Genomic_DNA"/>
</dbReference>
<dbReference type="InterPro" id="IPR011050">
    <property type="entry name" value="Pectin_lyase_fold/virulence"/>
</dbReference>
<proteinExistence type="predicted"/>
<dbReference type="Gene3D" id="2.60.40.10">
    <property type="entry name" value="Immunoglobulins"/>
    <property type="match status" value="1"/>
</dbReference>
<sequence>MVRKFWLFIFTILFFACPGPDTLPPRVHILFPADGDTVAGTSNLQVFATDNQQVQQVQFLVDDSLVGVDSLSADSLFECPFTASLYPAGSVHTFQAVAFDRAGNCDSSPNVEFITFPLPGTYHQGTISTAETWTAAGNPHYVNGTLRIEALVTVEPGVIVLLGPSARITVGNFAPAGIQAQGSDTLPIRFTAQDTLNPWQTIEFNRYTDPAHCILRNCVIEFGGTSNALLSINNGWLGLENCRLQHSRGAGISTISGGFTIFRNNIVTGCTEVPLLIHPQSIGSIGTGNQLTGNGLDRIKIIAGTVERSTTWPNSEIPYLITGSITVASDSYPVLTISPGCSLLFTDSAKLRVGVGKPGALFADGSYGQIVFTGVAHNHWPGIEFWNNTVAERTLLKNCLIDRAGNDGVAAILNYVPIKITGTRIQYSASAGIYCIGTGFGQFEYNTITDCATYPLHIEAPSVGTLGQQNWLGGNIQNYIDVTGGVITQDAVWHDQGAPFRINGSVDVGSPFAPTLYLNSGVKIQFAPNCGLRIGELGPGKLIATGIPESIRFIGDTTQPGSWRAIEFAPLTGTGSKLDHCQIFFGSGGGATAEVIVRTCAPQIINNEIAYSAKCCIALFNSPLEPDQLRQQNSLHDWGDGYDDIYDEGP</sequence>
<accession>A0A7V3PSJ8</accession>
<dbReference type="InterPro" id="IPR013783">
    <property type="entry name" value="Ig-like_fold"/>
</dbReference>
<gene>
    <name evidence="1" type="ORF">ENX16_01165</name>
</gene>
<name>A0A7V3PSJ8_UNCW3</name>
<dbReference type="PROSITE" id="PS51257">
    <property type="entry name" value="PROKAR_LIPOPROTEIN"/>
    <property type="match status" value="1"/>
</dbReference>
<dbReference type="Pfam" id="PF17957">
    <property type="entry name" value="Big_7"/>
    <property type="match status" value="1"/>
</dbReference>
<comment type="caution">
    <text evidence="1">The sequence shown here is derived from an EMBL/GenBank/DDBJ whole genome shotgun (WGS) entry which is preliminary data.</text>
</comment>
<reference evidence="1" key="1">
    <citation type="journal article" date="2020" name="mSystems">
        <title>Genome- and Community-Level Interaction Insights into Carbon Utilization and Element Cycling Functions of Hydrothermarchaeota in Hydrothermal Sediment.</title>
        <authorList>
            <person name="Zhou Z."/>
            <person name="Liu Y."/>
            <person name="Xu W."/>
            <person name="Pan J."/>
            <person name="Luo Z.H."/>
            <person name="Li M."/>
        </authorList>
    </citation>
    <scope>NUCLEOTIDE SEQUENCE [LARGE SCALE GENOMIC DNA]</scope>
    <source>
        <strain evidence="1">SpSt-914</strain>
    </source>
</reference>
<protein>
    <submittedName>
        <fullName evidence="1">Right-handed parallel beta-helix repeat-containing protein</fullName>
    </submittedName>
</protein>
<dbReference type="SUPFAM" id="SSF51126">
    <property type="entry name" value="Pectin lyase-like"/>
    <property type="match status" value="1"/>
</dbReference>
<evidence type="ECO:0000313" key="1">
    <source>
        <dbReference type="EMBL" id="HGD12684.1"/>
    </source>
</evidence>
<organism evidence="1">
    <name type="scientific">candidate division WOR-3 bacterium</name>
    <dbReference type="NCBI Taxonomy" id="2052148"/>
    <lineage>
        <taxon>Bacteria</taxon>
        <taxon>Bacteria division WOR-3</taxon>
    </lineage>
</organism>
<dbReference type="AlphaFoldDB" id="A0A7V3PSJ8"/>